<dbReference type="OrthoDB" id="10253408at2759"/>
<dbReference type="InterPro" id="IPR039417">
    <property type="entry name" value="Peptidase_C1A_papain-like"/>
</dbReference>
<dbReference type="FunFam" id="3.90.70.10:FF:000332">
    <property type="entry name" value="Cathepsin L1"/>
    <property type="match status" value="1"/>
</dbReference>
<dbReference type="OMA" id="THAKEYP"/>
<feature type="chain" id="PRO_5030926627" evidence="3">
    <location>
        <begin position="17"/>
        <end position="309"/>
    </location>
</feature>
<dbReference type="EMBL" id="LR899012">
    <property type="protein sequence ID" value="CAD7088588.1"/>
    <property type="molecule type" value="Genomic_DNA"/>
</dbReference>
<dbReference type="InterPro" id="IPR038765">
    <property type="entry name" value="Papain-like_cys_pep_sf"/>
</dbReference>
<dbReference type="GO" id="GO:0006508">
    <property type="term" value="P:proteolysis"/>
    <property type="evidence" value="ECO:0007669"/>
    <property type="project" value="InterPro"/>
</dbReference>
<keyword evidence="2" id="KW-1015">Disulfide bond</keyword>
<evidence type="ECO:0000259" key="4">
    <source>
        <dbReference type="SMART" id="SM00645"/>
    </source>
</evidence>
<evidence type="ECO:0000259" key="5">
    <source>
        <dbReference type="SMART" id="SM00848"/>
    </source>
</evidence>
<evidence type="ECO:0000256" key="1">
    <source>
        <dbReference type="ARBA" id="ARBA00008455"/>
    </source>
</evidence>
<reference evidence="6 7" key="1">
    <citation type="submission" date="2020-11" db="EMBL/GenBank/DDBJ databases">
        <authorList>
            <person name="Wallbank WR R."/>
            <person name="Pardo Diaz C."/>
            <person name="Kozak K."/>
            <person name="Martin S."/>
            <person name="Jiggins C."/>
            <person name="Moest M."/>
            <person name="Warren A I."/>
            <person name="Generalovic N T."/>
            <person name="Byers J.R.P. K."/>
            <person name="Montejo-Kovacevich G."/>
            <person name="Yen C E."/>
        </authorList>
    </citation>
    <scope>NUCLEOTIDE SEQUENCE [LARGE SCALE GENOMIC DNA]</scope>
</reference>
<evidence type="ECO:0000256" key="2">
    <source>
        <dbReference type="ARBA" id="ARBA00023157"/>
    </source>
</evidence>
<dbReference type="InterPro" id="IPR000668">
    <property type="entry name" value="Peptidase_C1A_C"/>
</dbReference>
<accession>A0A7R8UX02</accession>
<dbReference type="AlphaFoldDB" id="A0A7R8UX02"/>
<dbReference type="InParanoid" id="A0A7R8UX02"/>
<dbReference type="SUPFAM" id="SSF54001">
    <property type="entry name" value="Cysteine proteinases"/>
    <property type="match status" value="1"/>
</dbReference>
<organism evidence="6 7">
    <name type="scientific">Hermetia illucens</name>
    <name type="common">Black soldier fly</name>
    <dbReference type="NCBI Taxonomy" id="343691"/>
    <lineage>
        <taxon>Eukaryota</taxon>
        <taxon>Metazoa</taxon>
        <taxon>Ecdysozoa</taxon>
        <taxon>Arthropoda</taxon>
        <taxon>Hexapoda</taxon>
        <taxon>Insecta</taxon>
        <taxon>Pterygota</taxon>
        <taxon>Neoptera</taxon>
        <taxon>Endopterygota</taxon>
        <taxon>Diptera</taxon>
        <taxon>Brachycera</taxon>
        <taxon>Stratiomyomorpha</taxon>
        <taxon>Stratiomyidae</taxon>
        <taxon>Hermetiinae</taxon>
        <taxon>Hermetia</taxon>
    </lineage>
</organism>
<protein>
    <submittedName>
        <fullName evidence="6">Uncharacterized protein</fullName>
    </submittedName>
</protein>
<dbReference type="Pfam" id="PF00112">
    <property type="entry name" value="Peptidase_C1"/>
    <property type="match status" value="1"/>
</dbReference>
<feature type="domain" description="Cathepsin propeptide inhibitor" evidence="5">
    <location>
        <begin position="26"/>
        <end position="86"/>
    </location>
</feature>
<dbReference type="InterPro" id="IPR013128">
    <property type="entry name" value="Peptidase_C1A"/>
</dbReference>
<dbReference type="SMART" id="SM00848">
    <property type="entry name" value="Inhibitor_I29"/>
    <property type="match status" value="1"/>
</dbReference>
<proteinExistence type="inferred from homology"/>
<keyword evidence="7" id="KW-1185">Reference proteome</keyword>
<dbReference type="InterPro" id="IPR013201">
    <property type="entry name" value="Prot_inhib_I29"/>
</dbReference>
<dbReference type="Gene3D" id="3.90.70.10">
    <property type="entry name" value="Cysteine proteinases"/>
    <property type="match status" value="1"/>
</dbReference>
<feature type="signal peptide" evidence="3">
    <location>
        <begin position="1"/>
        <end position="16"/>
    </location>
</feature>
<dbReference type="GO" id="GO:0008234">
    <property type="term" value="F:cysteine-type peptidase activity"/>
    <property type="evidence" value="ECO:0007669"/>
    <property type="project" value="InterPro"/>
</dbReference>
<gene>
    <name evidence="6" type="ORF">HERILL_LOCUS11198</name>
</gene>
<feature type="domain" description="Peptidase C1A papain C-terminal" evidence="4">
    <location>
        <begin position="116"/>
        <end position="304"/>
    </location>
</feature>
<dbReference type="SMART" id="SM00645">
    <property type="entry name" value="Pept_C1"/>
    <property type="match status" value="1"/>
</dbReference>
<dbReference type="PANTHER" id="PTHR12411">
    <property type="entry name" value="CYSTEINE PROTEASE FAMILY C1-RELATED"/>
    <property type="match status" value="1"/>
</dbReference>
<evidence type="ECO:0000256" key="3">
    <source>
        <dbReference type="SAM" id="SignalP"/>
    </source>
</evidence>
<evidence type="ECO:0000313" key="6">
    <source>
        <dbReference type="EMBL" id="CAD7088588.1"/>
    </source>
</evidence>
<name>A0A7R8UX02_HERIL</name>
<comment type="similarity">
    <text evidence="1">Belongs to the peptidase C1 family.</text>
</comment>
<dbReference type="Proteomes" id="UP000594454">
    <property type="component" value="Chromosome 4"/>
</dbReference>
<dbReference type="Pfam" id="PF08246">
    <property type="entry name" value="Inhibitor_I29"/>
    <property type="match status" value="1"/>
</dbReference>
<keyword evidence="3" id="KW-0732">Signal</keyword>
<evidence type="ECO:0000313" key="7">
    <source>
        <dbReference type="Proteomes" id="UP000594454"/>
    </source>
</evidence>
<dbReference type="CDD" id="cd02248">
    <property type="entry name" value="Peptidase_C1A"/>
    <property type="match status" value="1"/>
</dbReference>
<sequence>MLVVSVLLALIALVSALRSYDLENDWKQFQLAYNRNYTNRAELHYRKEIFNKNLESIEKHNEAYEAGQQSYMQGVNQFTDLTFEEVQKRLLGYKGDMASADSSVDLDILKVNDEDVPDSLDLKEKGYVTRVKYEGRCSSCWAFSAVGSIEGQLYKATKKLVSLSEQELVDCSKSNSGCHRGGSRRRAFEDLKEIGGIALEESYPYEGVDGECKFEKEMAVAEVTGFKTLLKDESELKKAVATIGPISVSVQATDNFIKYKNGVFYDSSCYGERTNHMLLAMERIIGAVRIIGLLKIPGMIVGVKMGISE</sequence>